<feature type="compositionally biased region" description="Basic and acidic residues" evidence="9">
    <location>
        <begin position="889"/>
        <end position="898"/>
    </location>
</feature>
<comment type="subcellular location">
    <subcellularLocation>
        <location evidence="2">Cytoplasm</location>
    </subcellularLocation>
    <subcellularLocation>
        <location evidence="1">Membrane</location>
        <topology evidence="1">Single-pass membrane protein</topology>
    </subcellularLocation>
</comment>
<dbReference type="InterPro" id="IPR028168">
    <property type="entry name" value="KASH5_CC"/>
</dbReference>
<keyword evidence="14" id="KW-1185">Reference proteome</keyword>
<dbReference type="PANTHER" id="PTHR15352">
    <property type="entry name" value="LYMPHOID-RESTRICTED MEMBRANE PROTEIN, JAW1"/>
    <property type="match status" value="1"/>
</dbReference>
<dbReference type="Pfam" id="PF05781">
    <property type="entry name" value="MRVI1"/>
    <property type="match status" value="2"/>
</dbReference>
<dbReference type="EMBL" id="OX395135">
    <property type="protein sequence ID" value="CAI5786485.1"/>
    <property type="molecule type" value="Genomic_DNA"/>
</dbReference>
<keyword evidence="4 10" id="KW-0812">Transmembrane</keyword>
<reference evidence="13" key="1">
    <citation type="submission" date="2022-12" db="EMBL/GenBank/DDBJ databases">
        <authorList>
            <person name="Alioto T."/>
            <person name="Alioto T."/>
            <person name="Gomez Garrido J."/>
        </authorList>
    </citation>
    <scope>NUCLEOTIDE SEQUENCE</scope>
</reference>
<protein>
    <submittedName>
        <fullName evidence="13">Lymphoid restricted membrane protein</fullName>
    </submittedName>
</protein>
<evidence type="ECO:0000313" key="13">
    <source>
        <dbReference type="EMBL" id="CAI5786485.1"/>
    </source>
</evidence>
<evidence type="ECO:0000256" key="1">
    <source>
        <dbReference type="ARBA" id="ARBA00004167"/>
    </source>
</evidence>
<gene>
    <name evidence="13" type="ORF">PODLI_1B040636</name>
</gene>
<dbReference type="Pfam" id="PF14662">
    <property type="entry name" value="KASH_CCD"/>
    <property type="match status" value="1"/>
</dbReference>
<dbReference type="AlphaFoldDB" id="A0AA35KY93"/>
<accession>A0AA35KY93</accession>
<evidence type="ECO:0000256" key="2">
    <source>
        <dbReference type="ARBA" id="ARBA00004496"/>
    </source>
</evidence>
<feature type="compositionally biased region" description="Polar residues" evidence="9">
    <location>
        <begin position="962"/>
        <end position="978"/>
    </location>
</feature>
<feature type="coiled-coil region" evidence="8">
    <location>
        <begin position="304"/>
        <end position="488"/>
    </location>
</feature>
<dbReference type="Pfam" id="PF14658">
    <property type="entry name" value="EF-hand_9"/>
    <property type="match status" value="1"/>
</dbReference>
<feature type="region of interest" description="Disordered" evidence="9">
    <location>
        <begin position="24"/>
        <end position="53"/>
    </location>
</feature>
<keyword evidence="3" id="KW-0963">Cytoplasm</keyword>
<keyword evidence="5 10" id="KW-1133">Transmembrane helix</keyword>
<feature type="region of interest" description="Disordered" evidence="9">
    <location>
        <begin position="952"/>
        <end position="978"/>
    </location>
</feature>
<feature type="region of interest" description="Disordered" evidence="9">
    <location>
        <begin position="889"/>
        <end position="929"/>
    </location>
</feature>
<feature type="domain" description="Protein KASH5 EF-hand-like" evidence="11">
    <location>
        <begin position="182"/>
        <end position="246"/>
    </location>
</feature>
<evidence type="ECO:0000259" key="12">
    <source>
        <dbReference type="Pfam" id="PF14662"/>
    </source>
</evidence>
<keyword evidence="6 8" id="KW-0175">Coiled coil</keyword>
<evidence type="ECO:0000256" key="9">
    <source>
        <dbReference type="SAM" id="MobiDB-lite"/>
    </source>
</evidence>
<evidence type="ECO:0000256" key="6">
    <source>
        <dbReference type="ARBA" id="ARBA00023054"/>
    </source>
</evidence>
<evidence type="ECO:0000256" key="5">
    <source>
        <dbReference type="ARBA" id="ARBA00022989"/>
    </source>
</evidence>
<feature type="region of interest" description="Disordered" evidence="9">
    <location>
        <begin position="1135"/>
        <end position="1166"/>
    </location>
</feature>
<evidence type="ECO:0000256" key="8">
    <source>
        <dbReference type="SAM" id="Coils"/>
    </source>
</evidence>
<feature type="compositionally biased region" description="Polar residues" evidence="9">
    <location>
        <begin position="86"/>
        <end position="96"/>
    </location>
</feature>
<feature type="compositionally biased region" description="Polar residues" evidence="9">
    <location>
        <begin position="905"/>
        <end position="928"/>
    </location>
</feature>
<evidence type="ECO:0000256" key="4">
    <source>
        <dbReference type="ARBA" id="ARBA00022692"/>
    </source>
</evidence>
<evidence type="ECO:0000256" key="3">
    <source>
        <dbReference type="ARBA" id="ARBA00022490"/>
    </source>
</evidence>
<feature type="coiled-coil region" evidence="8">
    <location>
        <begin position="671"/>
        <end position="750"/>
    </location>
</feature>
<dbReference type="Proteomes" id="UP001178461">
    <property type="component" value="Chromosome 10"/>
</dbReference>
<evidence type="ECO:0000313" key="14">
    <source>
        <dbReference type="Proteomes" id="UP001178461"/>
    </source>
</evidence>
<proteinExistence type="predicted"/>
<name>A0AA35KY93_9SAUR</name>
<feature type="compositionally biased region" description="Polar residues" evidence="9">
    <location>
        <begin position="110"/>
        <end position="121"/>
    </location>
</feature>
<dbReference type="InterPro" id="IPR008677">
    <property type="entry name" value="MRVI1"/>
</dbReference>
<evidence type="ECO:0000259" key="11">
    <source>
        <dbReference type="Pfam" id="PF14658"/>
    </source>
</evidence>
<dbReference type="PANTHER" id="PTHR15352:SF3">
    <property type="entry name" value="INOSITOL 1,4,5-TRIPHOSPHATE RECEPTOR ASSOCIATED 2"/>
    <property type="match status" value="1"/>
</dbReference>
<sequence>MSSGSSRDKRHHHPVDSLCRKLQNINMKDQASNPALQIPKFQSKNFDSPQGNVKKNLEEILKKRTLKASDSNAQGYDNLLSPFSDNVFSPSRQAASPSHRRLSDIRSEESSASQLPGSPSAEQKAAPSQECGYITSSPNLSNREFNSPVSKRLSLGWRLSAENKDDESAEVSLICEEDLLTTMFSACDIERRGKVAVSKLVDFVRYTTSRSSEDSSLEELCNMLDPDQRDISMDLETYHAIMKEWIDDCRRSWKEPSARETTRESMLAAKSPLVRLNVTSGSLEALGGDVSRGDLETSDLITCVADLQFSNQKLQEENNQLKAALDAMEETNNRLVEDNVELNNQIKSFQQSVARVKTLKEELEEAKNNLNTAEEKRLRTAAQNKQLEKENQSLILKISSLQEENIRHTLDSDGLRKKISELSRNMAELQIQVHLYEKTVENKEASILKKDLDIQELKSTLKEYTSVIETLRVEKNKLVNNIQQMQQELISNGFNFPLIYKFNSSILEGTNSLHCELELAQEQAEVSGIEWTALDESLDAEVLLLLQGPERVGEKFKATIQKLKQELSRVEEIAVLQAEGFEANMQEAHKKKLMELKQDLVKQRTLWLQRLDLLAAQKDSLDKELIKMAGNLRRMRTEQLHLKKELSSRQHELELARRLKEDTVSEGGILRSALQELTQQLEDASKRAKDQENDLHAASLEARSLQRELEESIAEQTNLRSVNINLTRTCQVLELKAKEQSTALDSLRQKHFEGLLCGVLCQSCACDDESPSSSPNVNKEIRTGQKKNCCYKGFGYQENLLFDLSWSHASRRRCLQYSSLLDALALDPLQLIQRSSVSRAFENTRTLSTSGQKHLRNGSIFDVNLEGHKCDAQSAGNQTDAELALARRMDADSTKESDTGPLTDVPSSSEQSPLQAISSSTSECTNGTHDLDPTLLHAVEETVCEVTLLPGEETAAKEGANGETSTKSTAGDPSSSEDVASVAVCKTRQNNNVSPSEKEVEGEFLRLSLGFKCDLFTLEKRVRLEERSRDLAEGNLRKEIASALKLLDSLSSLSEDNQAQEIVKKLQKSLELLNQYATRLASKAEMLGAIHQAQLNETDGSDKSDKFNRRPSWGLMGTKQSEKRPLLQRYVSSPSWAESEEEHSEPKNTPLEPLAPETRGSKAWKLSEKESSSSKWGLHSLYSRFFSWASSLQTAICRTSKTLFVSIFAVVLLAVLSTFLLGFSFQRPAEGAPVGTGNAWTSVQQLLWPYTRLQHQAPPPV</sequence>
<keyword evidence="7 10" id="KW-0472">Membrane</keyword>
<feature type="transmembrane region" description="Helical" evidence="10">
    <location>
        <begin position="1203"/>
        <end position="1223"/>
    </location>
</feature>
<evidence type="ECO:0000256" key="7">
    <source>
        <dbReference type="ARBA" id="ARBA00023136"/>
    </source>
</evidence>
<organism evidence="13 14">
    <name type="scientific">Podarcis lilfordi</name>
    <name type="common">Lilford's wall lizard</name>
    <dbReference type="NCBI Taxonomy" id="74358"/>
    <lineage>
        <taxon>Eukaryota</taxon>
        <taxon>Metazoa</taxon>
        <taxon>Chordata</taxon>
        <taxon>Craniata</taxon>
        <taxon>Vertebrata</taxon>
        <taxon>Euteleostomi</taxon>
        <taxon>Lepidosauria</taxon>
        <taxon>Squamata</taxon>
        <taxon>Bifurcata</taxon>
        <taxon>Unidentata</taxon>
        <taxon>Episquamata</taxon>
        <taxon>Laterata</taxon>
        <taxon>Lacertibaenia</taxon>
        <taxon>Lacertidae</taxon>
        <taxon>Podarcis</taxon>
    </lineage>
</organism>
<feature type="domain" description="KASH5-like coiled-coil" evidence="12">
    <location>
        <begin position="296"/>
        <end position="485"/>
    </location>
</feature>
<dbReference type="GO" id="GO:0005789">
    <property type="term" value="C:endoplasmic reticulum membrane"/>
    <property type="evidence" value="ECO:0007669"/>
    <property type="project" value="TreeGrafter"/>
</dbReference>
<feature type="region of interest" description="Disordered" evidence="9">
    <location>
        <begin position="86"/>
        <end position="139"/>
    </location>
</feature>
<feature type="region of interest" description="Disordered" evidence="9">
    <location>
        <begin position="1095"/>
        <end position="1118"/>
    </location>
</feature>
<dbReference type="InterPro" id="IPR039508">
    <property type="entry name" value="KASH5_EF-hand-like_dom"/>
</dbReference>
<evidence type="ECO:0000256" key="10">
    <source>
        <dbReference type="SAM" id="Phobius"/>
    </source>
</evidence>